<evidence type="ECO:0000256" key="4">
    <source>
        <dbReference type="ARBA" id="ARBA00022695"/>
    </source>
</evidence>
<evidence type="ECO:0000256" key="1">
    <source>
        <dbReference type="ARBA" id="ARBA00012418"/>
    </source>
</evidence>
<accession>A0ABD1QPT0</accession>
<keyword evidence="5" id="KW-0804">Transcription</keyword>
<evidence type="ECO:0000256" key="2">
    <source>
        <dbReference type="ARBA" id="ARBA00022478"/>
    </source>
</evidence>
<evidence type="ECO:0000313" key="7">
    <source>
        <dbReference type="Proteomes" id="UP001604277"/>
    </source>
</evidence>
<comment type="caution">
    <text evidence="6">The sequence shown here is derived from an EMBL/GenBank/DDBJ whole genome shotgun (WGS) entry which is preliminary data.</text>
</comment>
<dbReference type="GO" id="GO:0003899">
    <property type="term" value="F:DNA-directed RNA polymerase activity"/>
    <property type="evidence" value="ECO:0007669"/>
    <property type="project" value="UniProtKB-EC"/>
</dbReference>
<keyword evidence="2 6" id="KW-0240">DNA-directed RNA polymerase</keyword>
<organism evidence="6 7">
    <name type="scientific">Forsythia ovata</name>
    <dbReference type="NCBI Taxonomy" id="205694"/>
    <lineage>
        <taxon>Eukaryota</taxon>
        <taxon>Viridiplantae</taxon>
        <taxon>Streptophyta</taxon>
        <taxon>Embryophyta</taxon>
        <taxon>Tracheophyta</taxon>
        <taxon>Spermatophyta</taxon>
        <taxon>Magnoliopsida</taxon>
        <taxon>eudicotyledons</taxon>
        <taxon>Gunneridae</taxon>
        <taxon>Pentapetalae</taxon>
        <taxon>asterids</taxon>
        <taxon>lamiids</taxon>
        <taxon>Lamiales</taxon>
        <taxon>Oleaceae</taxon>
        <taxon>Forsythieae</taxon>
        <taxon>Forsythia</taxon>
    </lineage>
</organism>
<keyword evidence="7" id="KW-1185">Reference proteome</keyword>
<dbReference type="Proteomes" id="UP001604277">
    <property type="component" value="Unassembled WGS sequence"/>
</dbReference>
<dbReference type="EC" id="2.7.7.6" evidence="1"/>
<gene>
    <name evidence="6" type="ORF">Fot_47233</name>
</gene>
<keyword evidence="4" id="KW-0548">Nucleotidyltransferase</keyword>
<sequence>MEPLLLVRGCTDCYRIFNHESAGDPMVSAANIIWINPDTATWIRSPSKSQKGELALDITLEKKAVRKSGDTWRVVMDSCLPVIHLIDTKRSIPYAIKQVQELLGISCAFEQAVQVSS</sequence>
<dbReference type="AlphaFoldDB" id="A0ABD1QPT0"/>
<name>A0ABD1QPT0_9LAMI</name>
<evidence type="ECO:0000256" key="5">
    <source>
        <dbReference type="ARBA" id="ARBA00023163"/>
    </source>
</evidence>
<dbReference type="PANTHER" id="PTHR19376">
    <property type="entry name" value="DNA-DIRECTED RNA POLYMERASE"/>
    <property type="match status" value="1"/>
</dbReference>
<evidence type="ECO:0000256" key="3">
    <source>
        <dbReference type="ARBA" id="ARBA00022679"/>
    </source>
</evidence>
<reference evidence="7" key="1">
    <citation type="submission" date="2024-07" db="EMBL/GenBank/DDBJ databases">
        <title>Two chromosome-level genome assemblies of Korean endemic species Abeliophyllum distichum and Forsythia ovata (Oleaceae).</title>
        <authorList>
            <person name="Jang H."/>
        </authorList>
    </citation>
    <scope>NUCLEOTIDE SEQUENCE [LARGE SCALE GENOMIC DNA]</scope>
</reference>
<proteinExistence type="predicted"/>
<dbReference type="GO" id="GO:0000428">
    <property type="term" value="C:DNA-directed RNA polymerase complex"/>
    <property type="evidence" value="ECO:0007669"/>
    <property type="project" value="UniProtKB-KW"/>
</dbReference>
<dbReference type="InterPro" id="IPR045867">
    <property type="entry name" value="DNA-dir_RpoC_beta_prime"/>
</dbReference>
<protein>
    <recommendedName>
        <fullName evidence="1">DNA-directed RNA polymerase</fullName>
        <ecNumber evidence="1">2.7.7.6</ecNumber>
    </recommendedName>
</protein>
<keyword evidence="3" id="KW-0808">Transferase</keyword>
<dbReference type="EMBL" id="JBFOLJ010000014">
    <property type="protein sequence ID" value="KAL2478219.1"/>
    <property type="molecule type" value="Genomic_DNA"/>
</dbReference>
<dbReference type="PANTHER" id="PTHR19376:SF51">
    <property type="entry name" value="DNA-DIRECTED RNA POLYMERASE V SUBUNIT 1"/>
    <property type="match status" value="1"/>
</dbReference>
<evidence type="ECO:0000313" key="6">
    <source>
        <dbReference type="EMBL" id="KAL2478219.1"/>
    </source>
</evidence>